<dbReference type="EMBL" id="OX451735">
    <property type="protein sequence ID" value="CAI8594644.1"/>
    <property type="molecule type" value="Genomic_DNA"/>
</dbReference>
<accession>A0AAV0Z8S5</accession>
<dbReference type="Proteomes" id="UP001157006">
    <property type="component" value="Chromosome 1S"/>
</dbReference>
<evidence type="ECO:0000313" key="2">
    <source>
        <dbReference type="Proteomes" id="UP001157006"/>
    </source>
</evidence>
<reference evidence="1 2" key="1">
    <citation type="submission" date="2023-01" db="EMBL/GenBank/DDBJ databases">
        <authorList>
            <person name="Kreplak J."/>
        </authorList>
    </citation>
    <scope>NUCLEOTIDE SEQUENCE [LARGE SCALE GENOMIC DNA]</scope>
</reference>
<name>A0AAV0Z8S5_VICFA</name>
<evidence type="ECO:0000313" key="1">
    <source>
        <dbReference type="EMBL" id="CAI8594644.1"/>
    </source>
</evidence>
<organism evidence="1 2">
    <name type="scientific">Vicia faba</name>
    <name type="common">Broad bean</name>
    <name type="synonym">Faba vulgaris</name>
    <dbReference type="NCBI Taxonomy" id="3906"/>
    <lineage>
        <taxon>Eukaryota</taxon>
        <taxon>Viridiplantae</taxon>
        <taxon>Streptophyta</taxon>
        <taxon>Embryophyta</taxon>
        <taxon>Tracheophyta</taxon>
        <taxon>Spermatophyta</taxon>
        <taxon>Magnoliopsida</taxon>
        <taxon>eudicotyledons</taxon>
        <taxon>Gunneridae</taxon>
        <taxon>Pentapetalae</taxon>
        <taxon>rosids</taxon>
        <taxon>fabids</taxon>
        <taxon>Fabales</taxon>
        <taxon>Fabaceae</taxon>
        <taxon>Papilionoideae</taxon>
        <taxon>50 kb inversion clade</taxon>
        <taxon>NPAAA clade</taxon>
        <taxon>Hologalegina</taxon>
        <taxon>IRL clade</taxon>
        <taxon>Fabeae</taxon>
        <taxon>Vicia</taxon>
    </lineage>
</organism>
<protein>
    <submittedName>
        <fullName evidence="1">Uncharacterized protein</fullName>
    </submittedName>
</protein>
<dbReference type="AlphaFoldDB" id="A0AAV0Z8S5"/>
<keyword evidence="2" id="KW-1185">Reference proteome</keyword>
<sequence length="118" mass="13556">MNDISFADEYLVEAPRPVDSTVINLICYFKYGKKVYYDLDNAYMDGLVSNILADSQIKETRLHAHIDLVAREAKEINEKILVELSTVKGVLDHLKDFTLMFNFNDIDATYDPSPDDLY</sequence>
<proteinExistence type="predicted"/>
<gene>
    <name evidence="1" type="ORF">VFH_I151280</name>
</gene>